<dbReference type="EMBL" id="MHNL01000032">
    <property type="protein sequence ID" value="OGZ43613.1"/>
    <property type="molecule type" value="Genomic_DNA"/>
</dbReference>
<gene>
    <name evidence="1" type="ORF">A2756_04880</name>
</gene>
<comment type="caution">
    <text evidence="1">The sequence shown here is derived from an EMBL/GenBank/DDBJ whole genome shotgun (WGS) entry which is preliminary data.</text>
</comment>
<accession>A0A1G2FZV1</accession>
<organism evidence="1 2">
    <name type="scientific">Candidatus Ryanbacteria bacterium RIFCSPHIGHO2_01_FULL_48_27</name>
    <dbReference type="NCBI Taxonomy" id="1802115"/>
    <lineage>
        <taxon>Bacteria</taxon>
        <taxon>Candidatus Ryaniibacteriota</taxon>
    </lineage>
</organism>
<dbReference type="Proteomes" id="UP000177785">
    <property type="component" value="Unassembled WGS sequence"/>
</dbReference>
<name>A0A1G2FZV1_9BACT</name>
<sequence length="61" mass="6870">MFLKIPAPNLPAGRQGRDFACLEQGDKRCKILDEEDSRPGLRVIEGIEGYLNLFFAYARVA</sequence>
<reference evidence="1 2" key="1">
    <citation type="journal article" date="2016" name="Nat. Commun.">
        <title>Thousands of microbial genomes shed light on interconnected biogeochemical processes in an aquifer system.</title>
        <authorList>
            <person name="Anantharaman K."/>
            <person name="Brown C.T."/>
            <person name="Hug L.A."/>
            <person name="Sharon I."/>
            <person name="Castelle C.J."/>
            <person name="Probst A.J."/>
            <person name="Thomas B.C."/>
            <person name="Singh A."/>
            <person name="Wilkins M.J."/>
            <person name="Karaoz U."/>
            <person name="Brodie E.L."/>
            <person name="Williams K.H."/>
            <person name="Hubbard S.S."/>
            <person name="Banfield J.F."/>
        </authorList>
    </citation>
    <scope>NUCLEOTIDE SEQUENCE [LARGE SCALE GENOMIC DNA]</scope>
</reference>
<evidence type="ECO:0000313" key="2">
    <source>
        <dbReference type="Proteomes" id="UP000177785"/>
    </source>
</evidence>
<dbReference type="STRING" id="1802115.A2756_04880"/>
<protein>
    <submittedName>
        <fullName evidence="1">Uncharacterized protein</fullName>
    </submittedName>
</protein>
<dbReference type="AlphaFoldDB" id="A0A1G2FZV1"/>
<evidence type="ECO:0000313" key="1">
    <source>
        <dbReference type="EMBL" id="OGZ43613.1"/>
    </source>
</evidence>
<proteinExistence type="predicted"/>